<sequence>MPPNDKDKLNRIEELKNKLFSKNYQTKMEHRDNFTHSSKNNVPDSWKVDVKEKFKPKGNLFAQTALFKNFFIFSVAFFVLTLIYTSYVFFIRGNTVSKENIEISILGNTFTAGGEELSLVIGITNKNSSSLDLVDLVVEYPKSSQADSSGQVERLRVSLGTIPSGVVRNENIKMVLFGEQGGVVPIKVSLEYRVEGSNAIFVKDELYKVSINSTPINLFVDAPTSISPNQDITLGVKTVLNSTRPASKILLKIDYPAGFKFESSKPAPSLGNNIWNLGDLAPGAERDISITGKMLDVFEGEEKIFRVWSGSQSSKDKSMIDVVFNSISHTIAIKRPFIEAKLFINGSSEREYAVDSKTELNGEIRFTNNLETKINDLEIKAKITGNAVDRKTINARQGFYNSADSVIVWDKSSISKLREINPGDSESLSFSLSPLSLFSNSGILSSPSINIEISIFGEQSIEGYENKDLSNFESSTIRIISDVGFVAKAFYYSGPFTNKGPIPPKVETETTYTIVWTLSNSANNISKAQINSSLPSWMRFVGTISPAGEDLVYNPSSREIVWNIGNITKGTNITGAGRGVAFQVAISPSSSQVDSIPVIINDATLTGHDDFANVNVKVNKVRLNASLFNDPQFPSSGGTVVE</sequence>
<dbReference type="EMBL" id="MFTP01000012">
    <property type="protein sequence ID" value="OGI65789.1"/>
    <property type="molecule type" value="Genomic_DNA"/>
</dbReference>
<reference evidence="2 3" key="1">
    <citation type="journal article" date="2016" name="Nat. Commun.">
        <title>Thousands of microbial genomes shed light on interconnected biogeochemical processes in an aquifer system.</title>
        <authorList>
            <person name="Anantharaman K."/>
            <person name="Brown C.T."/>
            <person name="Hug L.A."/>
            <person name="Sharon I."/>
            <person name="Castelle C.J."/>
            <person name="Probst A.J."/>
            <person name="Thomas B.C."/>
            <person name="Singh A."/>
            <person name="Wilkins M.J."/>
            <person name="Karaoz U."/>
            <person name="Brodie E.L."/>
            <person name="Williams K.H."/>
            <person name="Hubbard S.S."/>
            <person name="Banfield J.F."/>
        </authorList>
    </citation>
    <scope>NUCLEOTIDE SEQUENCE [LARGE SCALE GENOMIC DNA]</scope>
</reference>
<dbReference type="AlphaFoldDB" id="A0A1F6V8G8"/>
<keyword evidence="1" id="KW-1133">Transmembrane helix</keyword>
<evidence type="ECO:0000313" key="3">
    <source>
        <dbReference type="Proteomes" id="UP000177370"/>
    </source>
</evidence>
<evidence type="ECO:0000256" key="1">
    <source>
        <dbReference type="SAM" id="Phobius"/>
    </source>
</evidence>
<feature type="transmembrane region" description="Helical" evidence="1">
    <location>
        <begin position="70"/>
        <end position="90"/>
    </location>
</feature>
<protein>
    <recommendedName>
        <fullName evidence="4">DUF11 domain-containing protein</fullName>
    </recommendedName>
</protein>
<dbReference type="Proteomes" id="UP000177370">
    <property type="component" value="Unassembled WGS sequence"/>
</dbReference>
<comment type="caution">
    <text evidence="2">The sequence shown here is derived from an EMBL/GenBank/DDBJ whole genome shotgun (WGS) entry which is preliminary data.</text>
</comment>
<keyword evidence="1" id="KW-0472">Membrane</keyword>
<evidence type="ECO:0008006" key="4">
    <source>
        <dbReference type="Google" id="ProtNLM"/>
    </source>
</evidence>
<name>A0A1F6V8G8_9BACT</name>
<accession>A0A1F6V8G8</accession>
<gene>
    <name evidence="2" type="ORF">A2647_00215</name>
</gene>
<keyword evidence="1" id="KW-0812">Transmembrane</keyword>
<dbReference type="Gene3D" id="2.60.40.1170">
    <property type="entry name" value="Mu homology domain, subdomain B"/>
    <property type="match status" value="1"/>
</dbReference>
<proteinExistence type="predicted"/>
<organism evidence="2 3">
    <name type="scientific">Candidatus Nomurabacteria bacterium RIFCSPHIGHO2_01_FULL_40_24b</name>
    <dbReference type="NCBI Taxonomy" id="1801739"/>
    <lineage>
        <taxon>Bacteria</taxon>
        <taxon>Candidatus Nomuraibacteriota</taxon>
    </lineage>
</organism>
<evidence type="ECO:0000313" key="2">
    <source>
        <dbReference type="EMBL" id="OGI65789.1"/>
    </source>
</evidence>